<evidence type="ECO:0000256" key="1">
    <source>
        <dbReference type="SAM" id="Phobius"/>
    </source>
</evidence>
<reference evidence="2" key="2">
    <citation type="submission" date="2025-09" db="UniProtKB">
        <authorList>
            <consortium name="Ensembl"/>
        </authorList>
    </citation>
    <scope>IDENTIFICATION</scope>
</reference>
<dbReference type="AlphaFoldDB" id="A0A8C7BFE3"/>
<evidence type="ECO:0000313" key="2">
    <source>
        <dbReference type="Ensembl" id="ENSNVIP00000021867.1"/>
    </source>
</evidence>
<dbReference type="Ensembl" id="ENSNVIT00000025476.1">
    <property type="protein sequence ID" value="ENSNVIP00000021867.1"/>
    <property type="gene ID" value="ENSNVIG00000017112.1"/>
</dbReference>
<evidence type="ECO:0000313" key="3">
    <source>
        <dbReference type="Proteomes" id="UP000694425"/>
    </source>
</evidence>
<dbReference type="Proteomes" id="UP000694425">
    <property type="component" value="Unplaced"/>
</dbReference>
<keyword evidence="3" id="KW-1185">Reference proteome</keyword>
<keyword evidence="1" id="KW-0472">Membrane</keyword>
<dbReference type="GeneTree" id="ENSGT01150000288035"/>
<keyword evidence="1" id="KW-1133">Transmembrane helix</keyword>
<accession>A0A8C7BFE3</accession>
<protein>
    <submittedName>
        <fullName evidence="2">Uncharacterized protein</fullName>
    </submittedName>
</protein>
<feature type="transmembrane region" description="Helical" evidence="1">
    <location>
        <begin position="20"/>
        <end position="41"/>
    </location>
</feature>
<organism evidence="2 3">
    <name type="scientific">Neovison vison</name>
    <name type="common">American mink</name>
    <name type="synonym">Mustela vison</name>
    <dbReference type="NCBI Taxonomy" id="452646"/>
    <lineage>
        <taxon>Eukaryota</taxon>
        <taxon>Metazoa</taxon>
        <taxon>Chordata</taxon>
        <taxon>Craniata</taxon>
        <taxon>Vertebrata</taxon>
        <taxon>Euteleostomi</taxon>
        <taxon>Mammalia</taxon>
        <taxon>Eutheria</taxon>
        <taxon>Laurasiatheria</taxon>
        <taxon>Carnivora</taxon>
        <taxon>Caniformia</taxon>
        <taxon>Musteloidea</taxon>
        <taxon>Mustelidae</taxon>
        <taxon>Mustelinae</taxon>
        <taxon>Neogale</taxon>
    </lineage>
</organism>
<name>A0A8C7BFE3_NEOVI</name>
<keyword evidence="1" id="KW-0812">Transmembrane</keyword>
<sequence length="81" mass="9675">MMKLRVPTRNLPNSSNSYRFILSHALYIRNSYSLFISYPYLPRRQLWLNHSIHACKWGFHILCLPIPTCRTGPILWILYIP</sequence>
<proteinExistence type="predicted"/>
<reference evidence="2" key="1">
    <citation type="submission" date="2025-08" db="UniProtKB">
        <authorList>
            <consortium name="Ensembl"/>
        </authorList>
    </citation>
    <scope>IDENTIFICATION</scope>
</reference>